<organism evidence="4">
    <name type="scientific">Hyperionvirus sp</name>
    <dbReference type="NCBI Taxonomy" id="2487770"/>
    <lineage>
        <taxon>Viruses</taxon>
        <taxon>Varidnaviria</taxon>
        <taxon>Bamfordvirae</taxon>
        <taxon>Nucleocytoviricota</taxon>
        <taxon>Megaviricetes</taxon>
        <taxon>Imitervirales</taxon>
        <taxon>Mimiviridae</taxon>
        <taxon>Klosneuvirinae</taxon>
    </lineage>
</organism>
<accession>A0A3G5A5A5</accession>
<dbReference type="Pfam" id="PF13540">
    <property type="entry name" value="RCC1_2"/>
    <property type="match status" value="1"/>
</dbReference>
<keyword evidence="2" id="KW-0677">Repeat</keyword>
<evidence type="ECO:0000256" key="2">
    <source>
        <dbReference type="ARBA" id="ARBA00022737"/>
    </source>
</evidence>
<proteinExistence type="predicted"/>
<dbReference type="PRINTS" id="PR00633">
    <property type="entry name" value="RCCNDNSATION"/>
</dbReference>
<dbReference type="Pfam" id="PF25390">
    <property type="entry name" value="WD40_RLD"/>
    <property type="match status" value="1"/>
</dbReference>
<gene>
    <name evidence="4" type="ORF">Hyperionvirus1_14</name>
</gene>
<dbReference type="PANTHER" id="PTHR45982">
    <property type="entry name" value="REGULATOR OF CHROMOSOME CONDENSATION"/>
    <property type="match status" value="1"/>
</dbReference>
<feature type="domain" description="RCC1-like" evidence="3">
    <location>
        <begin position="226"/>
        <end position="472"/>
    </location>
</feature>
<dbReference type="InterPro" id="IPR058923">
    <property type="entry name" value="RCC1-like_dom"/>
</dbReference>
<dbReference type="PANTHER" id="PTHR45982:SF1">
    <property type="entry name" value="REGULATOR OF CHROMOSOME CONDENSATION"/>
    <property type="match status" value="1"/>
</dbReference>
<reference evidence="4" key="1">
    <citation type="submission" date="2018-10" db="EMBL/GenBank/DDBJ databases">
        <title>Hidden diversity of soil giant viruses.</title>
        <authorList>
            <person name="Schulz F."/>
            <person name="Alteio L."/>
            <person name="Goudeau D."/>
            <person name="Ryan E.M."/>
            <person name="Malmstrom R.R."/>
            <person name="Blanchard J."/>
            <person name="Woyke T."/>
        </authorList>
    </citation>
    <scope>NUCLEOTIDE SEQUENCE</scope>
    <source>
        <strain evidence="4">HYV1</strain>
    </source>
</reference>
<evidence type="ECO:0000313" key="4">
    <source>
        <dbReference type="EMBL" id="AYV82435.1"/>
    </source>
</evidence>
<dbReference type="PROSITE" id="PS50012">
    <property type="entry name" value="RCC1_3"/>
    <property type="match status" value="2"/>
</dbReference>
<dbReference type="InterPro" id="IPR051553">
    <property type="entry name" value="Ran_GTPase-activating"/>
</dbReference>
<dbReference type="SUPFAM" id="SSF50985">
    <property type="entry name" value="RCC1/BLIP-II"/>
    <property type="match status" value="1"/>
</dbReference>
<name>A0A3G5A5A5_9VIRU</name>
<keyword evidence="1" id="KW-0344">Guanine-nucleotide releasing factor</keyword>
<evidence type="ECO:0000256" key="1">
    <source>
        <dbReference type="ARBA" id="ARBA00022658"/>
    </source>
</evidence>
<dbReference type="Gene3D" id="2.130.10.30">
    <property type="entry name" value="Regulator of chromosome condensation 1/beta-lactamase-inhibitor protein II"/>
    <property type="match status" value="3"/>
</dbReference>
<dbReference type="GO" id="GO:0005085">
    <property type="term" value="F:guanyl-nucleotide exchange factor activity"/>
    <property type="evidence" value="ECO:0007669"/>
    <property type="project" value="TreeGrafter"/>
</dbReference>
<dbReference type="EMBL" id="MK072383">
    <property type="protein sequence ID" value="AYV82435.1"/>
    <property type="molecule type" value="Genomic_DNA"/>
</dbReference>
<evidence type="ECO:0000259" key="3">
    <source>
        <dbReference type="Pfam" id="PF25390"/>
    </source>
</evidence>
<protein>
    <submittedName>
        <fullName evidence="4">Chromosome condensation regulator</fullName>
    </submittedName>
</protein>
<dbReference type="InterPro" id="IPR000408">
    <property type="entry name" value="Reg_chr_condens"/>
</dbReference>
<sequence>MSDIYFMLLRMDLISLIENLPIDLLYIVTNYDPAVICNSGGKYDWFKLIRMNFSLMYDRELCTNEEVRRVYLDYCDKSRKSIFAGVNHAIIRLGDGTLMGCGYNEDGRLGLGGSRNQFLKLDGVPGDIIEVICEGSVIILRLGDGTLMGCGFNEYGQLGLGDCRRVKQFLKIDGIPKNIVEVICSEATIIIRLTDGTLMGCGNNSLGQLGLGDRGSRNEFIKISGIPKNIVRVMCYASCTVIKLTDGTLMGCGYNSHGQLGLGDCQEKRVFREIVGIPKNVAQVILGISHIFIFLTDGTLLSCGDNRFGQLGLGDNSARYSFQEIRGIGKNIAEVICKTLLTIIRLTDGTLMGCGYNYFGELGLGDNMHRNIFTEIRGIPKNVSKVVCSQYWTDIILTDGTLMSCGLNDYGQLGFGDSRSKYSFTEITGVPKNIIDVISGPDYRIVRLKDGTLMSCGGNRNGQLGLGDSVDRILFEEIKGIPKLKS</sequence>
<dbReference type="InterPro" id="IPR009091">
    <property type="entry name" value="RCC1/BLIP-II"/>
</dbReference>